<dbReference type="Proteomes" id="UP000218811">
    <property type="component" value="Unassembled WGS sequence"/>
</dbReference>
<feature type="region of interest" description="Disordered" evidence="1">
    <location>
        <begin position="172"/>
        <end position="191"/>
    </location>
</feature>
<protein>
    <submittedName>
        <fullName evidence="2">Uncharacterized protein</fullName>
    </submittedName>
</protein>
<evidence type="ECO:0000313" key="2">
    <source>
        <dbReference type="EMBL" id="PCH40306.1"/>
    </source>
</evidence>
<proteinExistence type="predicted"/>
<organism evidence="2 3">
    <name type="scientific">Wolfiporia cocos (strain MD-104)</name>
    <name type="common">Brown rot fungus</name>
    <dbReference type="NCBI Taxonomy" id="742152"/>
    <lineage>
        <taxon>Eukaryota</taxon>
        <taxon>Fungi</taxon>
        <taxon>Dikarya</taxon>
        <taxon>Basidiomycota</taxon>
        <taxon>Agaricomycotina</taxon>
        <taxon>Agaricomycetes</taxon>
        <taxon>Polyporales</taxon>
        <taxon>Phaeolaceae</taxon>
        <taxon>Wolfiporia</taxon>
    </lineage>
</organism>
<feature type="region of interest" description="Disordered" evidence="1">
    <location>
        <begin position="53"/>
        <end position="73"/>
    </location>
</feature>
<keyword evidence="3" id="KW-1185">Reference proteome</keyword>
<feature type="region of interest" description="Disordered" evidence="1">
    <location>
        <begin position="234"/>
        <end position="400"/>
    </location>
</feature>
<evidence type="ECO:0000256" key="1">
    <source>
        <dbReference type="SAM" id="MobiDB-lite"/>
    </source>
</evidence>
<accession>A0A2H3JDM4</accession>
<dbReference type="EMBL" id="KB468053">
    <property type="protein sequence ID" value="PCH40306.1"/>
    <property type="molecule type" value="Genomic_DNA"/>
</dbReference>
<dbReference type="OMA" id="WANQPLQ"/>
<reference evidence="2 3" key="1">
    <citation type="journal article" date="2012" name="Science">
        <title>The Paleozoic origin of enzymatic lignin decomposition reconstructed from 31 fungal genomes.</title>
        <authorList>
            <person name="Floudas D."/>
            <person name="Binder M."/>
            <person name="Riley R."/>
            <person name="Barry K."/>
            <person name="Blanchette R.A."/>
            <person name="Henrissat B."/>
            <person name="Martinez A.T."/>
            <person name="Otillar R."/>
            <person name="Spatafora J.W."/>
            <person name="Yadav J.S."/>
            <person name="Aerts A."/>
            <person name="Benoit I."/>
            <person name="Boyd A."/>
            <person name="Carlson A."/>
            <person name="Copeland A."/>
            <person name="Coutinho P.M."/>
            <person name="de Vries R.P."/>
            <person name="Ferreira P."/>
            <person name="Findley K."/>
            <person name="Foster B."/>
            <person name="Gaskell J."/>
            <person name="Glotzer D."/>
            <person name="Gorecki P."/>
            <person name="Heitman J."/>
            <person name="Hesse C."/>
            <person name="Hori C."/>
            <person name="Igarashi K."/>
            <person name="Jurgens J.A."/>
            <person name="Kallen N."/>
            <person name="Kersten P."/>
            <person name="Kohler A."/>
            <person name="Kuees U."/>
            <person name="Kumar T.K.A."/>
            <person name="Kuo A."/>
            <person name="LaButti K."/>
            <person name="Larrondo L.F."/>
            <person name="Lindquist E."/>
            <person name="Ling A."/>
            <person name="Lombard V."/>
            <person name="Lucas S."/>
            <person name="Lundell T."/>
            <person name="Martin R."/>
            <person name="McLaughlin D.J."/>
            <person name="Morgenstern I."/>
            <person name="Morin E."/>
            <person name="Murat C."/>
            <person name="Nagy L.G."/>
            <person name="Nolan M."/>
            <person name="Ohm R.A."/>
            <person name="Patyshakuliyeva A."/>
            <person name="Rokas A."/>
            <person name="Ruiz-Duenas F.J."/>
            <person name="Sabat G."/>
            <person name="Salamov A."/>
            <person name="Samejima M."/>
            <person name="Schmutz J."/>
            <person name="Slot J.C."/>
            <person name="St John F."/>
            <person name="Stenlid J."/>
            <person name="Sun H."/>
            <person name="Sun S."/>
            <person name="Syed K."/>
            <person name="Tsang A."/>
            <person name="Wiebenga A."/>
            <person name="Young D."/>
            <person name="Pisabarro A."/>
            <person name="Eastwood D.C."/>
            <person name="Martin F."/>
            <person name="Cullen D."/>
            <person name="Grigoriev I.V."/>
            <person name="Hibbett D.S."/>
        </authorList>
    </citation>
    <scope>NUCLEOTIDE SEQUENCE [LARGE SCALE GENOMIC DNA]</scope>
    <source>
        <strain evidence="2 3">MD-104</strain>
    </source>
</reference>
<dbReference type="AlphaFoldDB" id="A0A2H3JDM4"/>
<name>A0A2H3JDM4_WOLCO</name>
<feature type="compositionally biased region" description="Polar residues" evidence="1">
    <location>
        <begin position="361"/>
        <end position="377"/>
    </location>
</feature>
<feature type="region of interest" description="Disordered" evidence="1">
    <location>
        <begin position="113"/>
        <end position="141"/>
    </location>
</feature>
<evidence type="ECO:0000313" key="3">
    <source>
        <dbReference type="Proteomes" id="UP000218811"/>
    </source>
</evidence>
<feature type="compositionally biased region" description="Basic and acidic residues" evidence="1">
    <location>
        <begin position="339"/>
        <end position="354"/>
    </location>
</feature>
<gene>
    <name evidence="2" type="ORF">WOLCODRAFT_150339</name>
</gene>
<sequence>MHIKLKPHWYKVVPTGATTPSSTIHHGHGVAPSCVTTTVASGHTAHALGHALTANGHHGAPSQDANSGALPGKVACPWSGASLNRPHRHTSNGRQLRRITMMMARPRERRLPYNPSEHHAHALGNEHPQPTATPAIPNRTPPPACCHVGGVPLERRLPKPSATASALRYTRARPPATTAYPNRSPPPPLRRPRLARMERRLPKPSTTTYLPRTSTPARYLESNGRQLRCVTMTMARPRERRLPTTVHHGSGIALPPSSSRRRPLHTASPWGRVYSLQPTGAAPPTTQNTRPPPPPYNRPQHLRNQPEPPRSTKPEQAAPEEPPPPYLERYGHGGALVHPPKDAKTGDPEQEPRPTKPPALNQPTTATDTQDPSSEGKTTILGVGPIIPRSAPLDKYKDTA</sequence>